<dbReference type="RefSeq" id="WP_162339227.1">
    <property type="nucleotide sequence ID" value="NZ_JBHSRQ010000029.1"/>
</dbReference>
<evidence type="ECO:0000313" key="1">
    <source>
        <dbReference type="EMBL" id="KAF1721619.1"/>
    </source>
</evidence>
<comment type="caution">
    <text evidence="1">The sequence shown here is derived from an EMBL/GenBank/DDBJ whole genome shotgun (WGS) entry which is preliminary data.</text>
</comment>
<dbReference type="Pfam" id="PF20043">
    <property type="entry name" value="DUF6445"/>
    <property type="match status" value="1"/>
</dbReference>
<reference evidence="1 2" key="1">
    <citation type="submission" date="2017-10" db="EMBL/GenBank/DDBJ databases">
        <title>Whole genome sequencing of members of genus Pseudoxanthomonas.</title>
        <authorList>
            <person name="Kumar S."/>
            <person name="Bansal K."/>
            <person name="Kaur A."/>
            <person name="Patil P."/>
            <person name="Sharma S."/>
            <person name="Patil P.B."/>
        </authorList>
    </citation>
    <scope>NUCLEOTIDE SEQUENCE [LARGE SCALE GENOMIC DNA]</scope>
    <source>
        <strain evidence="1 2">DSM 17109</strain>
    </source>
</reference>
<dbReference type="InterPro" id="IPR045617">
    <property type="entry name" value="DUF6445"/>
</dbReference>
<name>A0ABQ6ZCN8_9GAMM</name>
<organism evidence="1 2">
    <name type="scientific">Pseudoxanthomonas japonensis</name>
    <dbReference type="NCBI Taxonomy" id="69284"/>
    <lineage>
        <taxon>Bacteria</taxon>
        <taxon>Pseudomonadati</taxon>
        <taxon>Pseudomonadota</taxon>
        <taxon>Gammaproteobacteria</taxon>
        <taxon>Lysobacterales</taxon>
        <taxon>Lysobacteraceae</taxon>
        <taxon>Pseudoxanthomonas</taxon>
    </lineage>
</organism>
<keyword evidence="2" id="KW-1185">Reference proteome</keyword>
<protein>
    <submittedName>
        <fullName evidence="1">Uncharacterized protein</fullName>
    </submittedName>
</protein>
<evidence type="ECO:0000313" key="2">
    <source>
        <dbReference type="Proteomes" id="UP000781710"/>
    </source>
</evidence>
<proteinExistence type="predicted"/>
<accession>A0ABQ6ZCN8</accession>
<dbReference type="EMBL" id="PDWW01000037">
    <property type="protein sequence ID" value="KAF1721619.1"/>
    <property type="molecule type" value="Genomic_DNA"/>
</dbReference>
<sequence>MILTPHPELRVQHRVIGRERAPLLVVDHLVADPDRLLRKAASRSFEKMPTMFPGLRAPAPPSYQRFLETALNPLLREAFGMSPGRFVFPMCHFSLVTQAPESLHFLQRVPHIDSVSGEGLATVHYLFRTPWGGTDFYRHRRSGFEYIDESRHTAYFACLSQESREDAAQRGGYIDGDSPLFERVADVEGVFNRLVVYRRNSLHSGRIGNDRALPADPLQGRLSINSFIDVVH</sequence>
<gene>
    <name evidence="1" type="ORF">CSC78_17920</name>
</gene>
<dbReference type="Proteomes" id="UP000781710">
    <property type="component" value="Unassembled WGS sequence"/>
</dbReference>